<protein>
    <submittedName>
        <fullName evidence="2">Phage terminase large subunit GpA</fullName>
    </submittedName>
</protein>
<accession>A0A285D2I8</accession>
<evidence type="ECO:0000313" key="3">
    <source>
        <dbReference type="Proteomes" id="UP000219467"/>
    </source>
</evidence>
<evidence type="ECO:0000259" key="1">
    <source>
        <dbReference type="Pfam" id="PF20454"/>
    </source>
</evidence>
<dbReference type="Pfam" id="PF20454">
    <property type="entry name" value="GpA_nuclease"/>
    <property type="match status" value="1"/>
</dbReference>
<proteinExistence type="predicted"/>
<sequence length="226" mass="25332">MQGDRIEVQIVGWGRDEEAWVIDYRVLWGDPSGPRLWSDLDVVLNGTWGDLPVRAVAVDTGGHHTKMAYEFCRTRLARRVWAIKGRGGPGIPVWPRRPTRSNKAKIPLFIVGVDAVKDAVYARLKLTEPGPGAIHFPRRLDADYFRQLTAERVVTRFERGRPIRSWQPKRDGERNEALDTFVYAHAALHGLISMGMRLNTEAAGPVSPPVTHGAPPTRAIRSAWMG</sequence>
<keyword evidence="3" id="KW-1185">Reference proteome</keyword>
<evidence type="ECO:0000313" key="2">
    <source>
        <dbReference type="EMBL" id="SNX74037.1"/>
    </source>
</evidence>
<feature type="domain" description="Terminase large subunit GpA endonuclease" evidence="1">
    <location>
        <begin position="1"/>
        <end position="189"/>
    </location>
</feature>
<reference evidence="3" key="1">
    <citation type="submission" date="2017-08" db="EMBL/GenBank/DDBJ databases">
        <authorList>
            <person name="Varghese N."/>
            <person name="Submissions S."/>
        </authorList>
    </citation>
    <scope>NUCLEOTIDE SEQUENCE [LARGE SCALE GENOMIC DNA]</scope>
    <source>
        <strain evidence="3">JA234</strain>
    </source>
</reference>
<organism evidence="2 3">
    <name type="scientific">Cereibacter ovatus</name>
    <dbReference type="NCBI Taxonomy" id="439529"/>
    <lineage>
        <taxon>Bacteria</taxon>
        <taxon>Pseudomonadati</taxon>
        <taxon>Pseudomonadota</taxon>
        <taxon>Alphaproteobacteria</taxon>
        <taxon>Rhodobacterales</taxon>
        <taxon>Paracoccaceae</taxon>
        <taxon>Cereibacter</taxon>
    </lineage>
</organism>
<dbReference type="Proteomes" id="UP000219467">
    <property type="component" value="Unassembled WGS sequence"/>
</dbReference>
<gene>
    <name evidence="2" type="ORF">SAMN05878503_1195</name>
</gene>
<name>A0A285D2I8_9RHOB</name>
<dbReference type="AlphaFoldDB" id="A0A285D2I8"/>
<dbReference type="GO" id="GO:0004519">
    <property type="term" value="F:endonuclease activity"/>
    <property type="evidence" value="ECO:0007669"/>
    <property type="project" value="InterPro"/>
</dbReference>
<dbReference type="InterPro" id="IPR046454">
    <property type="entry name" value="GpA_endonuclease"/>
</dbReference>
<dbReference type="EMBL" id="OAOQ01000019">
    <property type="protein sequence ID" value="SNX74037.1"/>
    <property type="molecule type" value="Genomic_DNA"/>
</dbReference>